<evidence type="ECO:0000256" key="6">
    <source>
        <dbReference type="PROSITE-ProRule" id="PRU01382"/>
    </source>
</evidence>
<dbReference type="Gramene" id="EME31472">
    <property type="protein sequence ID" value="EME31472"/>
    <property type="gene ID" value="Gasu_14290"/>
</dbReference>
<dbReference type="Gene3D" id="1.10.10.41">
    <property type="entry name" value="Yeast DNA topoisomerase - domain 1"/>
    <property type="match status" value="1"/>
</dbReference>
<comment type="similarity">
    <text evidence="2 6 7">Belongs to the type IB topoisomerase family.</text>
</comment>
<dbReference type="GO" id="GO:0003677">
    <property type="term" value="F:DNA binding"/>
    <property type="evidence" value="ECO:0007669"/>
    <property type="project" value="UniProtKB-UniRule"/>
</dbReference>
<dbReference type="InterPro" id="IPR014727">
    <property type="entry name" value="TopoI_cat_a/b-sub_euk"/>
</dbReference>
<dbReference type="PRINTS" id="PR00416">
    <property type="entry name" value="EUTPISMRASEI"/>
</dbReference>
<evidence type="ECO:0000256" key="7">
    <source>
        <dbReference type="RuleBase" id="RU365101"/>
    </source>
</evidence>
<dbReference type="CDD" id="cd00660">
    <property type="entry name" value="Topoisomer_IB_N"/>
    <property type="match status" value="1"/>
</dbReference>
<comment type="catalytic activity">
    <reaction evidence="1 6 7">
        <text>ATP-independent breakage of single-stranded DNA, followed by passage and rejoining.</text>
        <dbReference type="EC" id="5.6.2.1"/>
    </reaction>
</comment>
<dbReference type="InterPro" id="IPR013499">
    <property type="entry name" value="TopoI_euk"/>
</dbReference>
<dbReference type="InterPro" id="IPR051062">
    <property type="entry name" value="Topoisomerase_IB"/>
</dbReference>
<dbReference type="FunFam" id="3.90.15.10:FF:000003">
    <property type="entry name" value="DNA topoisomerase I"/>
    <property type="match status" value="1"/>
</dbReference>
<comment type="function">
    <text evidence="7">Releases the supercoiling and torsional tension of DNA introduced during the DNA replication and transcription by transiently cleaving and rejoining one strand of the DNA duplex. Introduces a single-strand break via transesterification at the specific target site 5'-[CT]CCTTp site in duplex DNA. The scissile phosphodiester is attacked by the catalytic tyrosine of the enzyme, resulting in the formation of a DNA-(3'-phosphotyrosyl)-enzyme intermediate and the expulsion of a 5'-OH DNA strand. The free DNA strand then undergoes passage around the unbroken strand thus removing DNA supercoils. Finally, in the religation step, the DNA 5'-OH attacks the covalent intermediate to expel the active-site tyrosine and restore the DNA phosphodiester backbone.</text>
</comment>
<dbReference type="Pfam" id="PF01028">
    <property type="entry name" value="Topoisom_I"/>
    <property type="match status" value="1"/>
</dbReference>
<feature type="compositionally biased region" description="Acidic residues" evidence="9">
    <location>
        <begin position="170"/>
        <end position="188"/>
    </location>
</feature>
<dbReference type="InterPro" id="IPR025834">
    <property type="entry name" value="TopoI_C_dom"/>
</dbReference>
<feature type="active site" description="O-(3'-phospho-DNA)-tyrosine intermediate" evidence="6">
    <location>
        <position position="739"/>
    </location>
</feature>
<dbReference type="GO" id="GO:0006265">
    <property type="term" value="P:DNA topological change"/>
    <property type="evidence" value="ECO:0007669"/>
    <property type="project" value="UniProtKB-UniRule"/>
</dbReference>
<dbReference type="OrthoDB" id="47179at2759"/>
<evidence type="ECO:0000313" key="11">
    <source>
        <dbReference type="EMBL" id="EME31472.1"/>
    </source>
</evidence>
<feature type="region of interest" description="Disordered" evidence="9">
    <location>
        <begin position="146"/>
        <end position="196"/>
    </location>
</feature>
<dbReference type="OMA" id="HRWKEVK"/>
<dbReference type="GO" id="GO:0005730">
    <property type="term" value="C:nucleolus"/>
    <property type="evidence" value="ECO:0007669"/>
    <property type="project" value="TreeGrafter"/>
</dbReference>
<evidence type="ECO:0000256" key="3">
    <source>
        <dbReference type="ARBA" id="ARBA00023029"/>
    </source>
</evidence>
<sequence>MVSKKIENIPEDVPLNQLISQSNGNRKAFSREENVVTNLLERAGRTRKSEDVVPTKTGKKRNATQEGKTRFADPRAEDSRETTFDTESGKTKKNKRMKKESKQKTDEESFLSLETKANGNDCVSEEVSRPSAIFDKLKKEEFIIERAQQNNDSAKGTKRAEKGSPKEVGTSEDEREAEEEEEEEEEEDYRWWGRDNQEDEDDTIKWTTLSHSGVLFPPEYVPHNKPILYRGKEIYLSPKAEEVATFFAQKLATEYVKKPQFRKNFWEDFQQHLSNDEKKKLKSLDEINFTPIYEHLEAQKNAKKALTSAEKKAIREEEQEKVKKYTVAIVDGKEEKVGNFRVEPPGLFLGRGEHPLMGKVKKRIMPEDITINIGEDAPVPECPIAGHRWGQIIHNNKVTWLAGWKDSITGGYKYVWLSAGSRFKGQSDQQKYEKARKLKNYIDEIRKDYTKGLQSDSLEERQRSTALYFIDRLALRVGNEKDEDEADTVGCCSLRVEHITLHDPNAVEFDFLGKDSIRYINTVTVDGPVFYNLKEFVRGKKPEDEIFDKLTVQGLNDHLKTLMPGLSAKVFRTYNASITLARLLSERKFESEDLNNKLTFYNQANKEVAILCNHQRTLPVSHEQQMNRLQSKLDEALEWLHELEQALKKAKRDKKDSVEVVQYVRPKPNFRNDMTQIEREAERKRVAELPRESKVRQMKTSNLPSQIEKAEQRVEKIRLDMSMKEELKNVALGTSKINYLDPRITVAWCKKNQVPIEKIFSKTLLTKFLWSMESSEDFCF</sequence>
<dbReference type="PROSITE" id="PS00176">
    <property type="entry name" value="TOPO_IB_1"/>
    <property type="match status" value="1"/>
</dbReference>
<feature type="domain" description="DNA topoisomerase I eukaryotic-type" evidence="10">
    <location>
        <begin position="347"/>
        <end position="753"/>
    </location>
</feature>
<gene>
    <name evidence="11" type="ORF">Gasu_14290</name>
</gene>
<evidence type="ECO:0000256" key="1">
    <source>
        <dbReference type="ARBA" id="ARBA00000213"/>
    </source>
</evidence>
<dbReference type="InterPro" id="IPR014711">
    <property type="entry name" value="TopoI_cat_a-hlx-sub_euk"/>
</dbReference>
<dbReference type="EMBL" id="KB454492">
    <property type="protein sequence ID" value="EME31472.1"/>
    <property type="molecule type" value="Genomic_DNA"/>
</dbReference>
<dbReference type="PANTHER" id="PTHR10290:SF3">
    <property type="entry name" value="DNA TOPOISOMERASE 1"/>
    <property type="match status" value="1"/>
</dbReference>
<feature type="region of interest" description="Disordered" evidence="9">
    <location>
        <begin position="40"/>
        <end position="124"/>
    </location>
</feature>
<dbReference type="Gene3D" id="1.10.132.10">
    <property type="match status" value="1"/>
</dbReference>
<keyword evidence="4 6" id="KW-0238">DNA-binding</keyword>
<evidence type="ECO:0000313" key="12">
    <source>
        <dbReference type="Proteomes" id="UP000030680"/>
    </source>
</evidence>
<dbReference type="InterPro" id="IPR001631">
    <property type="entry name" value="TopoI"/>
</dbReference>
<reference evidence="12" key="1">
    <citation type="journal article" date="2013" name="Science">
        <title>Gene transfer from bacteria and archaea facilitated evolution of an extremophilic eukaryote.</title>
        <authorList>
            <person name="Schonknecht G."/>
            <person name="Chen W.H."/>
            <person name="Ternes C.M."/>
            <person name="Barbier G.G."/>
            <person name="Shrestha R.P."/>
            <person name="Stanke M."/>
            <person name="Brautigam A."/>
            <person name="Baker B.J."/>
            <person name="Banfield J.F."/>
            <person name="Garavito R.M."/>
            <person name="Carr K."/>
            <person name="Wilkerson C."/>
            <person name="Rensing S.A."/>
            <person name="Gagneul D."/>
            <person name="Dickenson N.E."/>
            <person name="Oesterhelt C."/>
            <person name="Lercher M.J."/>
            <person name="Weber A.P."/>
        </authorList>
    </citation>
    <scope>NUCLEOTIDE SEQUENCE [LARGE SCALE GENOMIC DNA]</scope>
    <source>
        <strain evidence="12">074W</strain>
    </source>
</reference>
<dbReference type="Pfam" id="PF02919">
    <property type="entry name" value="Topoisom_I_N"/>
    <property type="match status" value="1"/>
</dbReference>
<dbReference type="Pfam" id="PF14370">
    <property type="entry name" value="Topo_C_assoc"/>
    <property type="match status" value="1"/>
</dbReference>
<feature type="compositionally biased region" description="Basic and acidic residues" evidence="9">
    <location>
        <begin position="67"/>
        <end position="90"/>
    </location>
</feature>
<dbReference type="PROSITE" id="PS52038">
    <property type="entry name" value="TOPO_IB_2"/>
    <property type="match status" value="1"/>
</dbReference>
<protein>
    <recommendedName>
        <fullName evidence="7">DNA topoisomerase I</fullName>
        <ecNumber evidence="7">5.6.2.1</ecNumber>
    </recommendedName>
    <alternativeName>
        <fullName evidence="7">DNA topoisomerase 1</fullName>
    </alternativeName>
</protein>
<dbReference type="SMART" id="SM00435">
    <property type="entry name" value="TOPEUc"/>
    <property type="match status" value="1"/>
</dbReference>
<dbReference type="CDD" id="cd00659">
    <property type="entry name" value="Topo_IB_C"/>
    <property type="match status" value="1"/>
</dbReference>
<dbReference type="GO" id="GO:0005694">
    <property type="term" value="C:chromosome"/>
    <property type="evidence" value="ECO:0007669"/>
    <property type="project" value="InterPro"/>
</dbReference>
<dbReference type="InterPro" id="IPR011010">
    <property type="entry name" value="DNA_brk_join_enz"/>
</dbReference>
<name>M2XMQ9_GALSU</name>
<dbReference type="KEGG" id="gsl:Gasu_14290"/>
<evidence type="ECO:0000256" key="9">
    <source>
        <dbReference type="SAM" id="MobiDB-lite"/>
    </source>
</evidence>
<feature type="coiled-coil region" evidence="8">
    <location>
        <begin position="626"/>
        <end position="660"/>
    </location>
</feature>
<dbReference type="SUPFAM" id="SSF56741">
    <property type="entry name" value="Eukaryotic DNA topoisomerase I, N-terminal DNA-binding fragment"/>
    <property type="match status" value="1"/>
</dbReference>
<keyword evidence="3 6" id="KW-0799">Topoisomerase</keyword>
<dbReference type="Gene3D" id="2.170.11.10">
    <property type="entry name" value="DNA Topoisomerase I, domain 2"/>
    <property type="match status" value="1"/>
</dbReference>
<evidence type="ECO:0000256" key="4">
    <source>
        <dbReference type="ARBA" id="ARBA00023125"/>
    </source>
</evidence>
<accession>M2XMQ9</accession>
<dbReference type="GO" id="GO:0006260">
    <property type="term" value="P:DNA replication"/>
    <property type="evidence" value="ECO:0007669"/>
    <property type="project" value="TreeGrafter"/>
</dbReference>
<dbReference type="EC" id="5.6.2.1" evidence="7"/>
<evidence type="ECO:0000256" key="8">
    <source>
        <dbReference type="SAM" id="Coils"/>
    </source>
</evidence>
<keyword evidence="5 6" id="KW-0413">Isomerase</keyword>
<keyword evidence="8" id="KW-0175">Coiled coil</keyword>
<evidence type="ECO:0000259" key="10">
    <source>
        <dbReference type="SMART" id="SM00435"/>
    </source>
</evidence>
<dbReference type="STRING" id="130081.M2XMQ9"/>
<dbReference type="SUPFAM" id="SSF56349">
    <property type="entry name" value="DNA breaking-rejoining enzymes"/>
    <property type="match status" value="1"/>
</dbReference>
<dbReference type="InterPro" id="IPR013500">
    <property type="entry name" value="TopoI_cat_euk"/>
</dbReference>
<dbReference type="GO" id="GO:0003917">
    <property type="term" value="F:DNA topoisomerase type I (single strand cut, ATP-independent) activity"/>
    <property type="evidence" value="ECO:0007669"/>
    <property type="project" value="UniProtKB-UniRule"/>
</dbReference>
<dbReference type="Proteomes" id="UP000030680">
    <property type="component" value="Unassembled WGS sequence"/>
</dbReference>
<proteinExistence type="inferred from homology"/>
<dbReference type="InterPro" id="IPR013030">
    <property type="entry name" value="DNA_topo_DNA_db_N_dom2"/>
</dbReference>
<dbReference type="InterPro" id="IPR013034">
    <property type="entry name" value="DNA_topo_DNA_db_N_dom1"/>
</dbReference>
<dbReference type="InterPro" id="IPR008336">
    <property type="entry name" value="TopoI_DNA-bd_euk"/>
</dbReference>
<dbReference type="RefSeq" id="XP_005707992.1">
    <property type="nucleotide sequence ID" value="XM_005707935.1"/>
</dbReference>
<evidence type="ECO:0000256" key="5">
    <source>
        <dbReference type="ARBA" id="ARBA00023235"/>
    </source>
</evidence>
<dbReference type="GO" id="GO:0007059">
    <property type="term" value="P:chromosome segregation"/>
    <property type="evidence" value="ECO:0007669"/>
    <property type="project" value="TreeGrafter"/>
</dbReference>
<evidence type="ECO:0000256" key="2">
    <source>
        <dbReference type="ARBA" id="ARBA00006645"/>
    </source>
</evidence>
<dbReference type="Gene3D" id="3.90.15.10">
    <property type="entry name" value="Topoisomerase I, Chain A, domain 3"/>
    <property type="match status" value="1"/>
</dbReference>
<dbReference type="AlphaFoldDB" id="M2XMQ9"/>
<dbReference type="FunFam" id="1.10.132.10:FF:000002">
    <property type="entry name" value="DNA topoisomerase I"/>
    <property type="match status" value="1"/>
</dbReference>
<organism evidence="11 12">
    <name type="scientific">Galdieria sulphuraria</name>
    <name type="common">Red alga</name>
    <dbReference type="NCBI Taxonomy" id="130081"/>
    <lineage>
        <taxon>Eukaryota</taxon>
        <taxon>Rhodophyta</taxon>
        <taxon>Bangiophyceae</taxon>
        <taxon>Galdieriales</taxon>
        <taxon>Galdieriaceae</taxon>
        <taxon>Galdieria</taxon>
    </lineage>
</organism>
<dbReference type="PANTHER" id="PTHR10290">
    <property type="entry name" value="DNA TOPOISOMERASE I"/>
    <property type="match status" value="1"/>
</dbReference>
<dbReference type="InterPro" id="IPR036202">
    <property type="entry name" value="TopoI_DNA-bd_euk_N_sf"/>
</dbReference>
<dbReference type="InterPro" id="IPR018521">
    <property type="entry name" value="TopoIB_AS"/>
</dbReference>
<dbReference type="GeneID" id="17090113"/>
<feature type="compositionally biased region" description="Basic and acidic residues" evidence="9">
    <location>
        <begin position="42"/>
        <end position="53"/>
    </location>
</feature>
<dbReference type="eggNOG" id="KOG0981">
    <property type="taxonomic scope" value="Eukaryota"/>
</dbReference>
<keyword evidence="12" id="KW-1185">Reference proteome</keyword>